<proteinExistence type="predicted"/>
<organism evidence="1 2">
    <name type="scientific">Colletotrichum scovillei</name>
    <dbReference type="NCBI Taxonomy" id="1209932"/>
    <lineage>
        <taxon>Eukaryota</taxon>
        <taxon>Fungi</taxon>
        <taxon>Dikarya</taxon>
        <taxon>Ascomycota</taxon>
        <taxon>Pezizomycotina</taxon>
        <taxon>Sordariomycetes</taxon>
        <taxon>Hypocreomycetidae</taxon>
        <taxon>Glomerellales</taxon>
        <taxon>Glomerellaceae</taxon>
        <taxon>Colletotrichum</taxon>
        <taxon>Colletotrichum acutatum species complex</taxon>
    </lineage>
</organism>
<comment type="caution">
    <text evidence="1">The sequence shown here is derived from an EMBL/GenBank/DDBJ whole genome shotgun (WGS) entry which is preliminary data.</text>
</comment>
<evidence type="ECO:0000313" key="1">
    <source>
        <dbReference type="EMBL" id="KAG7047311.1"/>
    </source>
</evidence>
<gene>
    <name evidence="1" type="ORF">JMJ77_010663</name>
</gene>
<keyword evidence="2" id="KW-1185">Reference proteome</keyword>
<protein>
    <submittedName>
        <fullName evidence="1">Uncharacterized protein</fullName>
    </submittedName>
</protein>
<dbReference type="EMBL" id="JAESDN010000007">
    <property type="protein sequence ID" value="KAG7047311.1"/>
    <property type="molecule type" value="Genomic_DNA"/>
</dbReference>
<dbReference type="AlphaFoldDB" id="A0A9P7R3S8"/>
<sequence>MNRHHSRNALATCRDKHMQVVIPQRAGSPRPQAAPY</sequence>
<evidence type="ECO:0000313" key="2">
    <source>
        <dbReference type="Proteomes" id="UP000699042"/>
    </source>
</evidence>
<accession>A0A9P7R3S8</accession>
<reference evidence="1" key="1">
    <citation type="submission" date="2021-05" db="EMBL/GenBank/DDBJ databases">
        <title>Comparative genomics of three Colletotrichum scovillei strains and genetic complementation revealed genes involved fungal growth and virulence on chili pepper.</title>
        <authorList>
            <person name="Hsieh D.-K."/>
            <person name="Chuang S.-C."/>
            <person name="Chen C.-Y."/>
            <person name="Chao Y.-T."/>
            <person name="Lu M.-Y.J."/>
            <person name="Lee M.-H."/>
            <person name="Shih M.-C."/>
        </authorList>
    </citation>
    <scope>NUCLEOTIDE SEQUENCE</scope>
    <source>
        <strain evidence="1">Coll-153</strain>
    </source>
</reference>
<dbReference type="Proteomes" id="UP000699042">
    <property type="component" value="Unassembled WGS sequence"/>
</dbReference>
<name>A0A9P7R3S8_9PEZI</name>